<dbReference type="KEGG" id="vg:28802783"/>
<name>A0A166Y4W7_9CAUD</name>
<dbReference type="RefSeq" id="YP_009276466.1">
    <property type="nucleotide sequence ID" value="NC_030941.1"/>
</dbReference>
<dbReference type="OrthoDB" id="14378at10239"/>
<feature type="coiled-coil region" evidence="1">
    <location>
        <begin position="20"/>
        <end position="61"/>
    </location>
</feature>
<evidence type="ECO:0000313" key="4">
    <source>
        <dbReference type="Proteomes" id="UP000203169"/>
    </source>
</evidence>
<accession>A0A166Y4W7</accession>
<sequence length="154" mass="16588">MADNDKDLDKPLGEAGYRALVDERAANKDLKAEVKRLEGELEVAKGEVDTHRTRADELKQKLKDRDDADALSKLKEQVAKDKSKEDGPEVPVAFLQGTTKEELEASADAFLSYLGETTGPRPPKAAPTQGQTHGANDGASDDLNALAILGFGEE</sequence>
<evidence type="ECO:0000256" key="1">
    <source>
        <dbReference type="SAM" id="Coils"/>
    </source>
</evidence>
<reference evidence="3 4" key="1">
    <citation type="submission" date="2016-03" db="EMBL/GenBank/DDBJ databases">
        <authorList>
            <person name="Montgomery M.T."/>
            <person name="Guerrero C.A."/>
            <person name="Mavrich T.N."/>
            <person name="Pope W.H."/>
            <person name="Garlena R.A."/>
            <person name="Russell D.A."/>
            <person name="Jacobs-Sera D."/>
            <person name="Hendrix R.W."/>
            <person name="Hatfull G.F."/>
        </authorList>
    </citation>
    <scope>NUCLEOTIDE SEQUENCE [LARGE SCALE GENOMIC DNA]</scope>
</reference>
<evidence type="ECO:0000313" key="3">
    <source>
        <dbReference type="EMBL" id="ANA85713.1"/>
    </source>
</evidence>
<protein>
    <submittedName>
        <fullName evidence="3">Scaffolding protein</fullName>
    </submittedName>
</protein>
<dbReference type="GeneID" id="28802783"/>
<dbReference type="EMBL" id="KU998239">
    <property type="protein sequence ID" value="ANA85713.1"/>
    <property type="molecule type" value="Genomic_DNA"/>
</dbReference>
<keyword evidence="1" id="KW-0175">Coiled coil</keyword>
<gene>
    <name evidence="3" type="primary">7</name>
    <name evidence="3" type="ORF">PBI_COZZ_7</name>
</gene>
<evidence type="ECO:0000256" key="2">
    <source>
        <dbReference type="SAM" id="MobiDB-lite"/>
    </source>
</evidence>
<proteinExistence type="predicted"/>
<feature type="region of interest" description="Disordered" evidence="2">
    <location>
        <begin position="114"/>
        <end position="141"/>
    </location>
</feature>
<organism evidence="3 4">
    <name type="scientific">Gordonia phage Cozz</name>
    <dbReference type="NCBI Taxonomy" id="1838066"/>
    <lineage>
        <taxon>Viruses</taxon>
        <taxon>Duplodnaviria</taxon>
        <taxon>Heunggongvirae</taxon>
        <taxon>Uroviricota</taxon>
        <taxon>Caudoviricetes</taxon>
        <taxon>Emalynvirus</taxon>
        <taxon>Emalynvirus cozz</taxon>
    </lineage>
</organism>
<keyword evidence="4" id="KW-1185">Reference proteome</keyword>
<dbReference type="Proteomes" id="UP000203169">
    <property type="component" value="Segment"/>
</dbReference>